<protein>
    <recommendedName>
        <fullName evidence="3">DUF91 domain-containing protein</fullName>
    </recommendedName>
</protein>
<reference evidence="1 2" key="1">
    <citation type="submission" date="2020-06" db="EMBL/GenBank/DDBJ databases">
        <authorList>
            <person name="Kim S.-J."/>
            <person name="Park S.-J."/>
        </authorList>
    </citation>
    <scope>NUCLEOTIDE SEQUENCE [LARGE SCALE GENOMIC DNA]</scope>
    <source>
        <strain evidence="1 2">SW-151</strain>
    </source>
</reference>
<dbReference type="InterPro" id="IPR011856">
    <property type="entry name" value="tRNA_endonuc-like_dom_sf"/>
</dbReference>
<name>A0ABX2MZJ4_9SPHN</name>
<evidence type="ECO:0000313" key="1">
    <source>
        <dbReference type="EMBL" id="NVD26781.1"/>
    </source>
</evidence>
<organism evidence="1 2">
    <name type="scientific">Parasphingorhabdus flavimaris</name>
    <dbReference type="NCBI Taxonomy" id="266812"/>
    <lineage>
        <taxon>Bacteria</taxon>
        <taxon>Pseudomonadati</taxon>
        <taxon>Pseudomonadota</taxon>
        <taxon>Alphaproteobacteria</taxon>
        <taxon>Sphingomonadales</taxon>
        <taxon>Sphingomonadaceae</taxon>
        <taxon>Parasphingorhabdus</taxon>
    </lineage>
</organism>
<dbReference type="RefSeq" id="WP_176278303.1">
    <property type="nucleotide sequence ID" value="NZ_JABWMH010000001.1"/>
</dbReference>
<proteinExistence type="predicted"/>
<dbReference type="EMBL" id="JABWMH010000001">
    <property type="protein sequence ID" value="NVD26781.1"/>
    <property type="molecule type" value="Genomic_DNA"/>
</dbReference>
<sequence>MKENELRDRLFEKHKDNLSSLFEASKTVAQIDNSKFPHISALLKRRTEAKINKMLENLGSLHLDGKEVRLVRDADSTTRIDLLGHIADSGDLTIIELKKSDQTERQAFTELLAYANHFCTLFPPLSESSLHSILVAPMEGRGVRDAFAQEITINDKNIVALIPHIDGETISLQPFYPSDLYYRWIENNILDDSSITVVTASFPLIEGWIDAGAPGGSPPAYTQQAFKTMTGLISQRLEAEGLHGFVYARQYWHEVCPAFPNPNTIVLCLVNPFSPHRTSSDEGVVFGDSDENRLNAVQAIIDQIEDSEFWLDSLHSAFMGQAIRIIQESFDEFFMSTNGIAVRPDIGLPDWGSFKTSMVEAVVCHNMQIKLSGLLRTIFTEYMTYCYANGIDDIYFSDDLPKFGYIAHDHFLAVWEILRGLSLADSDE</sequence>
<dbReference type="Gene3D" id="3.40.1350.10">
    <property type="match status" value="1"/>
</dbReference>
<evidence type="ECO:0008006" key="3">
    <source>
        <dbReference type="Google" id="ProtNLM"/>
    </source>
</evidence>
<accession>A0ABX2MZJ4</accession>
<comment type="caution">
    <text evidence="1">The sequence shown here is derived from an EMBL/GenBank/DDBJ whole genome shotgun (WGS) entry which is preliminary data.</text>
</comment>
<evidence type="ECO:0000313" key="2">
    <source>
        <dbReference type="Proteomes" id="UP000652427"/>
    </source>
</evidence>
<keyword evidence="2" id="KW-1185">Reference proteome</keyword>
<gene>
    <name evidence="1" type="ORF">HUO14_02535</name>
</gene>
<dbReference type="Proteomes" id="UP000652427">
    <property type="component" value="Unassembled WGS sequence"/>
</dbReference>